<protein>
    <submittedName>
        <fullName evidence="2">Uncharacterized protein</fullName>
    </submittedName>
</protein>
<keyword evidence="3" id="KW-1185">Reference proteome</keyword>
<reference evidence="2 3" key="1">
    <citation type="submission" date="2019-12" db="EMBL/GenBank/DDBJ databases">
        <authorList>
            <person name="Huq M.A."/>
        </authorList>
    </citation>
    <scope>NUCLEOTIDE SEQUENCE [LARGE SCALE GENOMIC DNA]</scope>
    <source>
        <strain evidence="2 3">MAH-18</strain>
    </source>
</reference>
<sequence>MRRLLALALAVPLVVGCGSDQDDYCGAVEDHQAELTDIISSTRPDALLQAQGIFEDLRESAPDDIADEWQVLVGAVDGLGDAIRDAGADPETYDPDHPPEGVTQEQREAIATASTRLASPEVVEALRAVDQQVRDVCHTPLTL</sequence>
<name>A0A6L6XMT4_9ACTN</name>
<dbReference type="EMBL" id="WSEK01000004">
    <property type="protein sequence ID" value="MVQ47886.1"/>
    <property type="molecule type" value="Genomic_DNA"/>
</dbReference>
<dbReference type="AlphaFoldDB" id="A0A6L6XMT4"/>
<gene>
    <name evidence="2" type="ORF">GON03_01740</name>
</gene>
<proteinExistence type="predicted"/>
<dbReference type="PROSITE" id="PS51257">
    <property type="entry name" value="PROKAR_LIPOPROTEIN"/>
    <property type="match status" value="1"/>
</dbReference>
<evidence type="ECO:0000256" key="1">
    <source>
        <dbReference type="SAM" id="MobiDB-lite"/>
    </source>
</evidence>
<feature type="region of interest" description="Disordered" evidence="1">
    <location>
        <begin position="83"/>
        <end position="102"/>
    </location>
</feature>
<evidence type="ECO:0000313" key="2">
    <source>
        <dbReference type="EMBL" id="MVQ47886.1"/>
    </source>
</evidence>
<comment type="caution">
    <text evidence="2">The sequence shown here is derived from an EMBL/GenBank/DDBJ whole genome shotgun (WGS) entry which is preliminary data.</text>
</comment>
<dbReference type="RefSeq" id="WP_157340024.1">
    <property type="nucleotide sequence ID" value="NZ_WSEK01000004.1"/>
</dbReference>
<accession>A0A6L6XMT4</accession>
<dbReference type="Proteomes" id="UP000473525">
    <property type="component" value="Unassembled WGS sequence"/>
</dbReference>
<organism evidence="2 3">
    <name type="scientific">Nocardioides agri</name>
    <dbReference type="NCBI Taxonomy" id="2682843"/>
    <lineage>
        <taxon>Bacteria</taxon>
        <taxon>Bacillati</taxon>
        <taxon>Actinomycetota</taxon>
        <taxon>Actinomycetes</taxon>
        <taxon>Propionibacteriales</taxon>
        <taxon>Nocardioidaceae</taxon>
        <taxon>Nocardioides</taxon>
    </lineage>
</organism>
<evidence type="ECO:0000313" key="3">
    <source>
        <dbReference type="Proteomes" id="UP000473525"/>
    </source>
</evidence>